<evidence type="ECO:0000313" key="4">
    <source>
        <dbReference type="Proteomes" id="UP001155586"/>
    </source>
</evidence>
<proteinExistence type="predicted"/>
<evidence type="ECO:0000313" key="3">
    <source>
        <dbReference type="EMBL" id="MCW8333786.1"/>
    </source>
</evidence>
<dbReference type="AlphaFoldDB" id="A0A9X3CDL2"/>
<dbReference type="EMBL" id="JAKRRX010000035">
    <property type="protein sequence ID" value="MCW8333786.1"/>
    <property type="molecule type" value="Genomic_DNA"/>
</dbReference>
<dbReference type="SMART" id="SM01134">
    <property type="entry name" value="DeoRC"/>
    <property type="match status" value="1"/>
</dbReference>
<dbReference type="SUPFAM" id="SSF100950">
    <property type="entry name" value="NagB/RpiA/CoA transferase-like"/>
    <property type="match status" value="1"/>
</dbReference>
<comment type="caution">
    <text evidence="3">The sequence shown here is derived from an EMBL/GenBank/DDBJ whole genome shotgun (WGS) entry which is preliminary data.</text>
</comment>
<accession>A0A9X3CDL2</accession>
<feature type="domain" description="DeoR-like transcriptional repressor C-terminal sensor" evidence="2">
    <location>
        <begin position="1"/>
        <end position="110"/>
    </location>
</feature>
<sequence>NLQVAKILEANQNIEVYLAGGLFRREHQDLVGSSAVNFFAGFEADVGICGCASVTSSHYAMEHEQLESDLSQSIMRNSRQTWLVADATKWERTTAIKVAPLADFERIYTNKAQLPADLNVQAVPHS</sequence>
<evidence type="ECO:0000259" key="2">
    <source>
        <dbReference type="Pfam" id="PF00455"/>
    </source>
</evidence>
<keyword evidence="4" id="KW-1185">Reference proteome</keyword>
<keyword evidence="1" id="KW-0678">Repressor</keyword>
<dbReference type="PANTHER" id="PTHR30363:SF4">
    <property type="entry name" value="GLYCEROL-3-PHOSPHATE REGULON REPRESSOR"/>
    <property type="match status" value="1"/>
</dbReference>
<organism evidence="3 4">
    <name type="scientific">Vibrio paucivorans</name>
    <dbReference type="NCBI Taxonomy" id="2829489"/>
    <lineage>
        <taxon>Bacteria</taxon>
        <taxon>Pseudomonadati</taxon>
        <taxon>Pseudomonadota</taxon>
        <taxon>Gammaproteobacteria</taxon>
        <taxon>Vibrionales</taxon>
        <taxon>Vibrionaceae</taxon>
        <taxon>Vibrio</taxon>
    </lineage>
</organism>
<name>A0A9X3CDL2_9VIBR</name>
<gene>
    <name evidence="3" type="ORF">MD483_08115</name>
</gene>
<dbReference type="Pfam" id="PF00455">
    <property type="entry name" value="DeoRC"/>
    <property type="match status" value="1"/>
</dbReference>
<dbReference type="Proteomes" id="UP001155586">
    <property type="component" value="Unassembled WGS sequence"/>
</dbReference>
<dbReference type="PANTHER" id="PTHR30363">
    <property type="entry name" value="HTH-TYPE TRANSCRIPTIONAL REGULATOR SRLR-RELATED"/>
    <property type="match status" value="1"/>
</dbReference>
<dbReference type="InterPro" id="IPR014036">
    <property type="entry name" value="DeoR-like_C"/>
</dbReference>
<evidence type="ECO:0000256" key="1">
    <source>
        <dbReference type="ARBA" id="ARBA00022491"/>
    </source>
</evidence>
<protein>
    <submittedName>
        <fullName evidence="3">Glycerol-3-phosphate regulon repressor</fullName>
    </submittedName>
</protein>
<dbReference type="InterPro" id="IPR037171">
    <property type="entry name" value="NagB/RpiA_transferase-like"/>
</dbReference>
<reference evidence="3" key="1">
    <citation type="submission" date="2022-02" db="EMBL/GenBank/DDBJ databases">
        <title>Vibrio sp. nov., a new bacterium isolated from Bohai sea, China.</title>
        <authorList>
            <person name="Yuan Y."/>
        </authorList>
    </citation>
    <scope>NUCLEOTIDE SEQUENCE</scope>
    <source>
        <strain evidence="3">DBSS07</strain>
    </source>
</reference>
<feature type="non-terminal residue" evidence="3">
    <location>
        <position position="1"/>
    </location>
</feature>
<dbReference type="InterPro" id="IPR050313">
    <property type="entry name" value="Carb_Metab_HTH_regulators"/>
</dbReference>